<evidence type="ECO:0000313" key="1">
    <source>
        <dbReference type="EMBL" id="NLE31090.1"/>
    </source>
</evidence>
<name>A0A847ETH8_9BACT</name>
<sequence length="114" mass="13158">MVKSLNKNNLNEKKLFFIDTIAKFCDKCGNPYSENDLEIIQDNSISSIIHFHCAKCKSNHIATFFKPIGISNRMPINTDLDVEEIGKFAAMRETSAEEILQIYLYLKERERVLV</sequence>
<organism evidence="1 2">
    <name type="scientific">Candidatus Dojkabacteria bacterium</name>
    <dbReference type="NCBI Taxonomy" id="2099670"/>
    <lineage>
        <taxon>Bacteria</taxon>
        <taxon>Candidatus Dojkabacteria</taxon>
    </lineage>
</organism>
<evidence type="ECO:0000313" key="2">
    <source>
        <dbReference type="Proteomes" id="UP000554004"/>
    </source>
</evidence>
<dbReference type="Proteomes" id="UP000554004">
    <property type="component" value="Unassembled WGS sequence"/>
</dbReference>
<reference evidence="1 2" key="1">
    <citation type="journal article" date="2020" name="Biotechnol. Biofuels">
        <title>New insights from the biogas microbiome by comprehensive genome-resolved metagenomics of nearly 1600 species originating from multiple anaerobic digesters.</title>
        <authorList>
            <person name="Campanaro S."/>
            <person name="Treu L."/>
            <person name="Rodriguez-R L.M."/>
            <person name="Kovalovszki A."/>
            <person name="Ziels R.M."/>
            <person name="Maus I."/>
            <person name="Zhu X."/>
            <person name="Kougias P.G."/>
            <person name="Basile A."/>
            <person name="Luo G."/>
            <person name="Schluter A."/>
            <person name="Konstantinidis K.T."/>
            <person name="Angelidaki I."/>
        </authorList>
    </citation>
    <scope>NUCLEOTIDE SEQUENCE [LARGE SCALE GENOMIC DNA]</scope>
    <source>
        <strain evidence="1">AS06rmzACSIP_421</strain>
    </source>
</reference>
<comment type="caution">
    <text evidence="1">The sequence shown here is derived from an EMBL/GenBank/DDBJ whole genome shotgun (WGS) entry which is preliminary data.</text>
</comment>
<protein>
    <submittedName>
        <fullName evidence="1">Uncharacterized protein</fullName>
    </submittedName>
</protein>
<proteinExistence type="predicted"/>
<dbReference type="AlphaFoldDB" id="A0A847ETH8"/>
<gene>
    <name evidence="1" type="ORF">GX618_02330</name>
</gene>
<dbReference type="EMBL" id="JAAZAL010000086">
    <property type="protein sequence ID" value="NLE31090.1"/>
    <property type="molecule type" value="Genomic_DNA"/>
</dbReference>
<accession>A0A847ETH8</accession>